<sequence length="494" mass="54563">MFFFPFLPFPFLLPSCFSFFFPFLPPSFLSSFSLSFLSSLLPFLSFLSPFSSSVSFLFLFPLLPSIFLPLPSLLPLLPSPLLPYSLSFPLFSLPLLLSFLSSSLLLPPTFPLPLLSPSFYLSSLSPRSSCPFLPLLPFYSSPFSPSSLPFLPSSLPLLPFFLSSPLLLPPSLPIPLFLSPFPFLLSPPSSLPSPSPPLLPFPSPLFPLDLPAPSCLSFPPLSSPFLPPFLANIGFNIRTPILTRPSSSPHLQNQRSTILFTITITILLYLLPSLPYSHNPFPFEIYSRLLLDLLVTFSLSTLTPPPILSPASSVLHHTTSFAPIPIRQYTLLIRTIPSHSPPQPLIPTQPPHFHHTLPFTTIPHLPFPPYPLPFTPPYPIRHHTLLIHPIPPPLTTPHKTQIPTNESPFCLQMDNMRLLLASLASFSLTHSSSDSPPASLLYLSLSLSDALSYSHFKFSDPSRLPSSSAFTSPFLPLPIPLSYLNPFSSLSLSL</sequence>
<keyword evidence="1" id="KW-0472">Membrane</keyword>
<comment type="caution">
    <text evidence="2">The sequence shown here is derived from an EMBL/GenBank/DDBJ whole genome shotgun (WGS) entry which is preliminary data.</text>
</comment>
<feature type="transmembrane region" description="Helical" evidence="1">
    <location>
        <begin position="54"/>
        <end position="74"/>
    </location>
</feature>
<keyword evidence="1" id="KW-1133">Transmembrane helix</keyword>
<keyword evidence="1" id="KW-0812">Transmembrane</keyword>
<dbReference type="AlphaFoldDB" id="A0A3R7MJ83"/>
<feature type="transmembrane region" description="Helical" evidence="1">
    <location>
        <begin position="86"/>
        <end position="106"/>
    </location>
</feature>
<evidence type="ECO:0000256" key="1">
    <source>
        <dbReference type="SAM" id="Phobius"/>
    </source>
</evidence>
<evidence type="ECO:0000313" key="3">
    <source>
        <dbReference type="Proteomes" id="UP000283509"/>
    </source>
</evidence>
<reference evidence="2 3" key="2">
    <citation type="submission" date="2019-01" db="EMBL/GenBank/DDBJ databases">
        <title>The decoding of complex shrimp genome reveals the adaptation for benthos swimmer, frequently molting mechanism and breeding impact on genome.</title>
        <authorList>
            <person name="Sun Y."/>
            <person name="Gao Y."/>
            <person name="Yu Y."/>
        </authorList>
    </citation>
    <scope>NUCLEOTIDE SEQUENCE [LARGE SCALE GENOMIC DNA]</scope>
    <source>
        <tissue evidence="2">Muscle</tissue>
    </source>
</reference>
<name>A0A3R7MJ83_PENVA</name>
<evidence type="ECO:0000313" key="2">
    <source>
        <dbReference type="EMBL" id="ROT63139.1"/>
    </source>
</evidence>
<organism evidence="2 3">
    <name type="scientific">Penaeus vannamei</name>
    <name type="common">Whiteleg shrimp</name>
    <name type="synonym">Litopenaeus vannamei</name>
    <dbReference type="NCBI Taxonomy" id="6689"/>
    <lineage>
        <taxon>Eukaryota</taxon>
        <taxon>Metazoa</taxon>
        <taxon>Ecdysozoa</taxon>
        <taxon>Arthropoda</taxon>
        <taxon>Crustacea</taxon>
        <taxon>Multicrustacea</taxon>
        <taxon>Malacostraca</taxon>
        <taxon>Eumalacostraca</taxon>
        <taxon>Eucarida</taxon>
        <taxon>Decapoda</taxon>
        <taxon>Dendrobranchiata</taxon>
        <taxon>Penaeoidea</taxon>
        <taxon>Penaeidae</taxon>
        <taxon>Penaeus</taxon>
    </lineage>
</organism>
<proteinExistence type="predicted"/>
<protein>
    <submittedName>
        <fullName evidence="2">Uncharacterized protein</fullName>
    </submittedName>
</protein>
<reference evidence="2 3" key="1">
    <citation type="submission" date="2018-04" db="EMBL/GenBank/DDBJ databases">
        <authorList>
            <person name="Zhang X."/>
            <person name="Yuan J."/>
            <person name="Li F."/>
            <person name="Xiang J."/>
        </authorList>
    </citation>
    <scope>NUCLEOTIDE SEQUENCE [LARGE SCALE GENOMIC DNA]</scope>
    <source>
        <tissue evidence="2">Muscle</tissue>
    </source>
</reference>
<gene>
    <name evidence="2" type="ORF">C7M84_018981</name>
</gene>
<dbReference type="EMBL" id="QCYY01003482">
    <property type="protein sequence ID" value="ROT63139.1"/>
    <property type="molecule type" value="Genomic_DNA"/>
</dbReference>
<dbReference type="Proteomes" id="UP000283509">
    <property type="component" value="Unassembled WGS sequence"/>
</dbReference>
<accession>A0A3R7MJ83</accession>
<keyword evidence="3" id="KW-1185">Reference proteome</keyword>